<evidence type="ECO:0000259" key="1">
    <source>
        <dbReference type="Pfam" id="PF06628"/>
    </source>
</evidence>
<reference evidence="2 3" key="1">
    <citation type="submission" date="2010-10" db="EMBL/GenBank/DDBJ databases">
        <authorList>
            <person name="Chen C."/>
            <person name="Kittichotirat W."/>
            <person name="Asikainen S."/>
            <person name="Bumgarner R."/>
        </authorList>
    </citation>
    <scope>NUCLEOTIDE SEQUENCE [LARGE SCALE GENOMIC DNA]</scope>
    <source>
        <strain evidence="2 3">SC1083</strain>
    </source>
</reference>
<dbReference type="GO" id="GO:0020037">
    <property type="term" value="F:heme binding"/>
    <property type="evidence" value="ECO:0007669"/>
    <property type="project" value="InterPro"/>
</dbReference>
<evidence type="ECO:0000313" key="2">
    <source>
        <dbReference type="EMBL" id="EGY33717.1"/>
    </source>
</evidence>
<proteinExistence type="predicted"/>
<comment type="caution">
    <text evidence="2">The sequence shown here is derived from an EMBL/GenBank/DDBJ whole genome shotgun (WGS) entry which is preliminary data.</text>
</comment>
<organism evidence="2 3">
    <name type="scientific">Aggregatibacter actinomycetemcomitans serotype e str. SC1083</name>
    <dbReference type="NCBI Taxonomy" id="907488"/>
    <lineage>
        <taxon>Bacteria</taxon>
        <taxon>Pseudomonadati</taxon>
        <taxon>Pseudomonadota</taxon>
        <taxon>Gammaproteobacteria</taxon>
        <taxon>Pasteurellales</taxon>
        <taxon>Pasteurellaceae</taxon>
        <taxon>Aggregatibacter</taxon>
    </lineage>
</organism>
<name>G4A8X8_AGGAC</name>
<dbReference type="InterPro" id="IPR010582">
    <property type="entry name" value="Catalase_immune_responsive"/>
</dbReference>
<dbReference type="AlphaFoldDB" id="G4A8X8"/>
<dbReference type="Proteomes" id="UP000005508">
    <property type="component" value="Unassembled WGS sequence"/>
</dbReference>
<dbReference type="EMBL" id="AEJM01000023">
    <property type="protein sequence ID" value="EGY33717.1"/>
    <property type="molecule type" value="Genomic_DNA"/>
</dbReference>
<accession>G4A8X8</accession>
<dbReference type="InterPro" id="IPR020835">
    <property type="entry name" value="Catalase_sf"/>
</dbReference>
<sequence length="56" mass="6148">MQGRLSYYQNAQHYRLAGNFAISLADVTDAAVVERQLTHLEQANTELANAISAKLA</sequence>
<feature type="domain" description="Catalase immune-responsive" evidence="1">
    <location>
        <begin position="10"/>
        <end position="55"/>
    </location>
</feature>
<dbReference type="SUPFAM" id="SSF56634">
    <property type="entry name" value="Heme-dependent catalase-like"/>
    <property type="match status" value="1"/>
</dbReference>
<evidence type="ECO:0000313" key="3">
    <source>
        <dbReference type="Proteomes" id="UP000005508"/>
    </source>
</evidence>
<dbReference type="RefSeq" id="WP_005557796.1">
    <property type="nucleotide sequence ID" value="NZ_AEJM01000023.1"/>
</dbReference>
<dbReference type="Pfam" id="PF06628">
    <property type="entry name" value="Catalase-rel"/>
    <property type="match status" value="1"/>
</dbReference>
<gene>
    <name evidence="2" type="ORF">SC1083_1284</name>
</gene>
<dbReference type="PATRIC" id="fig|907488.3.peg.1254"/>
<protein>
    <submittedName>
        <fullName evidence="2">Catalase</fullName>
    </submittedName>
</protein>